<dbReference type="EMBL" id="LKEA01000009">
    <property type="protein sequence ID" value="ROW06815.1"/>
    <property type="molecule type" value="Genomic_DNA"/>
</dbReference>
<organism evidence="2 3">
    <name type="scientific">Cytospora schulzeri</name>
    <dbReference type="NCBI Taxonomy" id="448051"/>
    <lineage>
        <taxon>Eukaryota</taxon>
        <taxon>Fungi</taxon>
        <taxon>Dikarya</taxon>
        <taxon>Ascomycota</taxon>
        <taxon>Pezizomycotina</taxon>
        <taxon>Sordariomycetes</taxon>
        <taxon>Sordariomycetidae</taxon>
        <taxon>Diaporthales</taxon>
        <taxon>Cytosporaceae</taxon>
        <taxon>Cytospora</taxon>
    </lineage>
</organism>
<dbReference type="InterPro" id="IPR051477">
    <property type="entry name" value="Expansin_CellWall"/>
</dbReference>
<dbReference type="STRING" id="356882.A0A423WTF1"/>
<evidence type="ECO:0008006" key="4">
    <source>
        <dbReference type="Google" id="ProtNLM"/>
    </source>
</evidence>
<dbReference type="PANTHER" id="PTHR31836:SF28">
    <property type="entry name" value="SRCR DOMAIN-CONTAINING PROTEIN-RELATED"/>
    <property type="match status" value="1"/>
</dbReference>
<keyword evidence="3" id="KW-1185">Reference proteome</keyword>
<dbReference type="SUPFAM" id="SSF50685">
    <property type="entry name" value="Barwin-like endoglucanases"/>
    <property type="match status" value="1"/>
</dbReference>
<evidence type="ECO:0000313" key="2">
    <source>
        <dbReference type="EMBL" id="ROW06815.1"/>
    </source>
</evidence>
<gene>
    <name evidence="2" type="ORF">VMCG_03998</name>
</gene>
<reference evidence="2 3" key="1">
    <citation type="submission" date="2015-09" db="EMBL/GenBank/DDBJ databases">
        <title>Host preference determinants of Valsa canker pathogens revealed by comparative genomics.</title>
        <authorList>
            <person name="Yin Z."/>
            <person name="Huang L."/>
        </authorList>
    </citation>
    <scope>NUCLEOTIDE SEQUENCE [LARGE SCALE GENOMIC DNA]</scope>
    <source>
        <strain evidence="2 3">03-1</strain>
    </source>
</reference>
<proteinExistence type="predicted"/>
<dbReference type="InterPro" id="IPR036908">
    <property type="entry name" value="RlpA-like_sf"/>
</dbReference>
<dbReference type="PANTHER" id="PTHR31836">
    <property type="match status" value="1"/>
</dbReference>
<dbReference type="Gene3D" id="2.40.40.10">
    <property type="entry name" value="RlpA-like domain"/>
    <property type="match status" value="1"/>
</dbReference>
<dbReference type="CDD" id="cd22191">
    <property type="entry name" value="DPBB_RlpA_EXP_N-like"/>
    <property type="match status" value="1"/>
</dbReference>
<accession>A0A423WTF1</accession>
<name>A0A423WTF1_9PEZI</name>
<keyword evidence="1" id="KW-0732">Signal</keyword>
<dbReference type="Proteomes" id="UP000283895">
    <property type="component" value="Unassembled WGS sequence"/>
</dbReference>
<sequence length="119" mass="12344">MGTTPTLGSTSTFTGDVTYYEPAGGAGACGTPLQNSDMVAAVSTTLYDAYTQGGNPNNNQLCGQMIELTYNDGSTVTVPIKDRCEACAVSDVDLTPPAFTQLVGSTDVGRTQASWKFVS</sequence>
<dbReference type="OrthoDB" id="623670at2759"/>
<protein>
    <recommendedName>
        <fullName evidence="4">RlpA-like protein double-psi beta-barrel domain-containing protein</fullName>
    </recommendedName>
</protein>
<evidence type="ECO:0000256" key="1">
    <source>
        <dbReference type="ARBA" id="ARBA00022729"/>
    </source>
</evidence>
<comment type="caution">
    <text evidence="2">The sequence shown here is derived from an EMBL/GenBank/DDBJ whole genome shotgun (WGS) entry which is preliminary data.</text>
</comment>
<evidence type="ECO:0000313" key="3">
    <source>
        <dbReference type="Proteomes" id="UP000283895"/>
    </source>
</evidence>
<dbReference type="AlphaFoldDB" id="A0A423WTF1"/>